<dbReference type="AlphaFoldDB" id="A0A510X7P7"/>
<evidence type="ECO:0000313" key="1">
    <source>
        <dbReference type="EMBL" id="GEK47383.1"/>
    </source>
</evidence>
<dbReference type="EMBL" id="BJUK01000015">
    <property type="protein sequence ID" value="GEK47383.1"/>
    <property type="molecule type" value="Genomic_DNA"/>
</dbReference>
<gene>
    <name evidence="1" type="ORF">HPA02_16660</name>
</gene>
<dbReference type="OrthoDB" id="9935190at2"/>
<name>A0A510X7P7_9GAMM</name>
<proteinExistence type="predicted"/>
<dbReference type="RefSeq" id="WP_146802722.1">
    <property type="nucleotide sequence ID" value="NZ_BJUK01000015.1"/>
</dbReference>
<keyword evidence="2" id="KW-1185">Reference proteome</keyword>
<comment type="caution">
    <text evidence="1">The sequence shown here is derived from an EMBL/GenBank/DDBJ whole genome shotgun (WGS) entry which is preliminary data.</text>
</comment>
<accession>A0A510X7P7</accession>
<reference evidence="1 2" key="1">
    <citation type="submission" date="2019-07" db="EMBL/GenBank/DDBJ databases">
        <title>Whole genome shotgun sequence of Halomonas pacifica NBRC 102220.</title>
        <authorList>
            <person name="Hosoyama A."/>
            <person name="Uohara A."/>
            <person name="Ohji S."/>
            <person name="Ichikawa N."/>
        </authorList>
    </citation>
    <scope>NUCLEOTIDE SEQUENCE [LARGE SCALE GENOMIC DNA]</scope>
    <source>
        <strain evidence="1 2">NBRC 102220</strain>
    </source>
</reference>
<protein>
    <submittedName>
        <fullName evidence="1">Uncharacterized protein</fullName>
    </submittedName>
</protein>
<dbReference type="Proteomes" id="UP000321275">
    <property type="component" value="Unassembled WGS sequence"/>
</dbReference>
<sequence>MSEQYDMKRQQRVSFSEEEAERINAALDIMKECTGKDVTPNKFIKASTVSRAKAINEGSGK</sequence>
<organism evidence="1 2">
    <name type="scientific">Bisbaumannia pacifica</name>
    <dbReference type="NCBI Taxonomy" id="77098"/>
    <lineage>
        <taxon>Bacteria</taxon>
        <taxon>Pseudomonadati</taxon>
        <taxon>Pseudomonadota</taxon>
        <taxon>Gammaproteobacteria</taxon>
        <taxon>Oceanospirillales</taxon>
        <taxon>Halomonadaceae</taxon>
        <taxon>Bisbaumannia</taxon>
    </lineage>
</organism>
<evidence type="ECO:0000313" key="2">
    <source>
        <dbReference type="Proteomes" id="UP000321275"/>
    </source>
</evidence>